<name>A0A2S3WCV8_PSEPU</name>
<feature type="transmembrane region" description="Helical" evidence="1">
    <location>
        <begin position="59"/>
        <end position="83"/>
    </location>
</feature>
<organism evidence="2 3">
    <name type="scientific">Pseudomonas putida</name>
    <name type="common">Arthrobacter siderocapsulatus</name>
    <dbReference type="NCBI Taxonomy" id="303"/>
    <lineage>
        <taxon>Bacteria</taxon>
        <taxon>Pseudomonadati</taxon>
        <taxon>Pseudomonadota</taxon>
        <taxon>Gammaproteobacteria</taxon>
        <taxon>Pseudomonadales</taxon>
        <taxon>Pseudomonadaceae</taxon>
        <taxon>Pseudomonas</taxon>
    </lineage>
</organism>
<keyword evidence="1" id="KW-0472">Membrane</keyword>
<dbReference type="RefSeq" id="WP_103436861.1">
    <property type="nucleotide sequence ID" value="NZ_MIND01000018.1"/>
</dbReference>
<sequence length="119" mass="13166">MTTPASSNPSRTHFGKYLIRGATRAGRLVNQLEASVLHSPILASVPFGYRRLGMQIVKVVLLLAVASVAFFLAVGMVALWAFAALPIEANDDEPDVFEVSHPQHRFKYPEMYDEHGSLR</sequence>
<evidence type="ECO:0000313" key="3">
    <source>
        <dbReference type="Proteomes" id="UP000237194"/>
    </source>
</evidence>
<reference evidence="2 3" key="2">
    <citation type="submission" date="2018-03" db="EMBL/GenBank/DDBJ databases">
        <title>Draft genome of Pseudomonas putida strain KT-27.</title>
        <authorList>
            <person name="Yoshizawa S."/>
            <person name="Khan N.H."/>
            <person name="Nishimura M."/>
            <person name="Chiura H.X."/>
            <person name="Ogura Y."/>
            <person name="Hayashi T."/>
            <person name="Kogure K."/>
        </authorList>
    </citation>
    <scope>NUCLEOTIDE SEQUENCE [LARGE SCALE GENOMIC DNA]</scope>
    <source>
        <strain evidence="2 3">KT-27</strain>
    </source>
</reference>
<evidence type="ECO:0000256" key="1">
    <source>
        <dbReference type="SAM" id="Phobius"/>
    </source>
</evidence>
<accession>A0A2S3WCV8</accession>
<protein>
    <recommendedName>
        <fullName evidence="4">DUF3742 family protein</fullName>
    </recommendedName>
</protein>
<evidence type="ECO:0000313" key="2">
    <source>
        <dbReference type="EMBL" id="POF88755.1"/>
    </source>
</evidence>
<gene>
    <name evidence="2" type="ORF">BGP80_12575</name>
</gene>
<dbReference type="EMBL" id="MIND01000018">
    <property type="protein sequence ID" value="POF88755.1"/>
    <property type="molecule type" value="Genomic_DNA"/>
</dbReference>
<dbReference type="Proteomes" id="UP000237194">
    <property type="component" value="Unassembled WGS sequence"/>
</dbReference>
<proteinExistence type="predicted"/>
<comment type="caution">
    <text evidence="2">The sequence shown here is derived from an EMBL/GenBank/DDBJ whole genome shotgun (WGS) entry which is preliminary data.</text>
</comment>
<reference evidence="2 3" key="1">
    <citation type="submission" date="2016-08" db="EMBL/GenBank/DDBJ databases">
        <authorList>
            <person name="Seilhamer J.J."/>
        </authorList>
    </citation>
    <scope>NUCLEOTIDE SEQUENCE [LARGE SCALE GENOMIC DNA]</scope>
    <source>
        <strain evidence="2 3">KT-27</strain>
    </source>
</reference>
<evidence type="ECO:0008006" key="4">
    <source>
        <dbReference type="Google" id="ProtNLM"/>
    </source>
</evidence>
<keyword evidence="1" id="KW-0812">Transmembrane</keyword>
<keyword evidence="1" id="KW-1133">Transmembrane helix</keyword>
<dbReference type="AlphaFoldDB" id="A0A2S3WCV8"/>